<keyword evidence="2" id="KW-1185">Reference proteome</keyword>
<protein>
    <recommendedName>
        <fullName evidence="3">DUF2384 domain-containing protein</fullName>
    </recommendedName>
</protein>
<gene>
    <name evidence="1" type="ORF">CWE24_00060</name>
</gene>
<evidence type="ECO:0008006" key="3">
    <source>
        <dbReference type="Google" id="ProtNLM"/>
    </source>
</evidence>
<proteinExistence type="predicted"/>
<evidence type="ECO:0000313" key="1">
    <source>
        <dbReference type="EMBL" id="RUO48950.1"/>
    </source>
</evidence>
<organism evidence="1 2">
    <name type="scientific">Pseudidiomarina donghaiensis</name>
    <dbReference type="NCBI Taxonomy" id="519452"/>
    <lineage>
        <taxon>Bacteria</taxon>
        <taxon>Pseudomonadati</taxon>
        <taxon>Pseudomonadota</taxon>
        <taxon>Gammaproteobacteria</taxon>
        <taxon>Alteromonadales</taxon>
        <taxon>Idiomarinaceae</taxon>
        <taxon>Pseudidiomarina</taxon>
    </lineage>
</organism>
<dbReference type="Proteomes" id="UP000286985">
    <property type="component" value="Unassembled WGS sequence"/>
</dbReference>
<accession>A0A432XJR7</accession>
<dbReference type="RefSeq" id="WP_092836221.1">
    <property type="nucleotide sequence ID" value="NZ_FPCF01000001.1"/>
</dbReference>
<name>A0A432XJR7_9GAMM</name>
<comment type="caution">
    <text evidence="1">The sequence shown here is derived from an EMBL/GenBank/DDBJ whole genome shotgun (WGS) entry which is preliminary data.</text>
</comment>
<dbReference type="OrthoDB" id="8595277at2"/>
<dbReference type="AlphaFoldDB" id="A0A432XJR7"/>
<dbReference type="EMBL" id="PIPU01000001">
    <property type="protein sequence ID" value="RUO48950.1"/>
    <property type="molecule type" value="Genomic_DNA"/>
</dbReference>
<reference evidence="2" key="1">
    <citation type="journal article" date="2018" name="Front. Microbiol.">
        <title>Genome-Based Analysis Reveals the Taxonomy and Diversity of the Family Idiomarinaceae.</title>
        <authorList>
            <person name="Liu Y."/>
            <person name="Lai Q."/>
            <person name="Shao Z."/>
        </authorList>
    </citation>
    <scope>NUCLEOTIDE SEQUENCE [LARGE SCALE GENOMIC DNA]</scope>
    <source>
        <strain evidence="2">908033</strain>
    </source>
</reference>
<evidence type="ECO:0000313" key="2">
    <source>
        <dbReference type="Proteomes" id="UP000286985"/>
    </source>
</evidence>
<sequence>MHHENYIPISAHQPLKLTLMERLELPDDHLAMSVLIVQGFRFDIVGSIANETALSENEILHALHLPYWNKVKQRKHRRFNTAESDRIYALIEVITNAEALFGGDLSEAIHWLKSPPEP</sequence>